<evidence type="ECO:0000256" key="1">
    <source>
        <dbReference type="SAM" id="Coils"/>
    </source>
</evidence>
<protein>
    <submittedName>
        <fullName evidence="2">Uncharacterized protein</fullName>
    </submittedName>
</protein>
<dbReference type="AlphaFoldDB" id="A0A5J4W8S3"/>
<proteinExistence type="predicted"/>
<organism evidence="2 3">
    <name type="scientific">Streblomastix strix</name>
    <dbReference type="NCBI Taxonomy" id="222440"/>
    <lineage>
        <taxon>Eukaryota</taxon>
        <taxon>Metamonada</taxon>
        <taxon>Preaxostyla</taxon>
        <taxon>Oxymonadida</taxon>
        <taxon>Streblomastigidae</taxon>
        <taxon>Streblomastix</taxon>
    </lineage>
</organism>
<reference evidence="2 3" key="1">
    <citation type="submission" date="2019-03" db="EMBL/GenBank/DDBJ databases">
        <title>Single cell metagenomics reveals metabolic interactions within the superorganism composed of flagellate Streblomastix strix and complex community of Bacteroidetes bacteria on its surface.</title>
        <authorList>
            <person name="Treitli S.C."/>
            <person name="Kolisko M."/>
            <person name="Husnik F."/>
            <person name="Keeling P."/>
            <person name="Hampl V."/>
        </authorList>
    </citation>
    <scope>NUCLEOTIDE SEQUENCE [LARGE SCALE GENOMIC DNA]</scope>
    <source>
        <strain evidence="2">ST1C</strain>
    </source>
</reference>
<comment type="caution">
    <text evidence="2">The sequence shown here is derived from an EMBL/GenBank/DDBJ whole genome shotgun (WGS) entry which is preliminary data.</text>
</comment>
<feature type="coiled-coil region" evidence="1">
    <location>
        <begin position="40"/>
        <end position="67"/>
    </location>
</feature>
<sequence length="114" mass="13328">MEPVVEPVVAPKVEPAARRESDDIKEPAVEALKQGKPRKYQTEEEANEKARLQRKQFKQRLREKQKVFKSGIYEVQLSAQKLLNKVVLSKEDLIRIFDIIEWKKELVDQSVQTI</sequence>
<dbReference type="EMBL" id="SNRW01002998">
    <property type="protein sequence ID" value="KAA6391095.1"/>
    <property type="molecule type" value="Genomic_DNA"/>
</dbReference>
<gene>
    <name evidence="2" type="ORF">EZS28_013380</name>
</gene>
<accession>A0A5J4W8S3</accession>
<evidence type="ECO:0000313" key="2">
    <source>
        <dbReference type="EMBL" id="KAA6391095.1"/>
    </source>
</evidence>
<evidence type="ECO:0000313" key="3">
    <source>
        <dbReference type="Proteomes" id="UP000324800"/>
    </source>
</evidence>
<name>A0A5J4W8S3_9EUKA</name>
<dbReference type="Proteomes" id="UP000324800">
    <property type="component" value="Unassembled WGS sequence"/>
</dbReference>
<keyword evidence="1" id="KW-0175">Coiled coil</keyword>